<protein>
    <submittedName>
        <fullName evidence="1">Uncharacterized protein</fullName>
    </submittedName>
</protein>
<dbReference type="AlphaFoldDB" id="A0ABD8AI66"/>
<dbReference type="RefSeq" id="WP_015287316.1">
    <property type="nucleotide sequence ID" value="NZ_CP103986.1"/>
</dbReference>
<evidence type="ECO:0000313" key="1">
    <source>
        <dbReference type="EMBL" id="WQQ19672.1"/>
    </source>
</evidence>
<gene>
    <name evidence="1" type="ORF">RRG46_02370</name>
</gene>
<accession>A0ABD8AI66</accession>
<proteinExistence type="predicted"/>
<dbReference type="Proteomes" id="UP001327314">
    <property type="component" value="Chromosome"/>
</dbReference>
<dbReference type="GeneID" id="74932431"/>
<dbReference type="EMBL" id="CP141046">
    <property type="protein sequence ID" value="WQQ19672.1"/>
    <property type="molecule type" value="Genomic_DNA"/>
</dbReference>
<evidence type="ECO:0000313" key="2">
    <source>
        <dbReference type="Proteomes" id="UP001327314"/>
    </source>
</evidence>
<name>A0ABD8AI66_9BACT</name>
<sequence length="66" mass="8130">MLKYANIVYLTIVNEKQLIKTDDLDGYIYLNVDEFLNKYNHRDLIFKNRNIKIYKYYDKRSNYVAK</sequence>
<organism evidence="1 2">
    <name type="scientific">Mycoplasmopsis cynos</name>
    <dbReference type="NCBI Taxonomy" id="171284"/>
    <lineage>
        <taxon>Bacteria</taxon>
        <taxon>Bacillati</taxon>
        <taxon>Mycoplasmatota</taxon>
        <taxon>Mycoplasmoidales</taxon>
        <taxon>Metamycoplasmataceae</taxon>
        <taxon>Mycoplasmopsis</taxon>
    </lineage>
</organism>
<reference evidence="1 2" key="1">
    <citation type="submission" date="2023-12" db="EMBL/GenBank/DDBJ databases">
        <title>Hybrid Genome Assemblies of Mycoplasma cynos and Mycoplasma felis isolated from Dogs and Cats with Infectious Respiratory Disease.</title>
        <authorList>
            <person name="Framst I."/>
            <person name="Cai H."/>
            <person name="Ramesh P."/>
            <person name="Maboni G."/>
        </authorList>
    </citation>
    <scope>NUCLEOTIDE SEQUENCE [LARGE SCALE GENOMIC DNA]</scope>
    <source>
        <strain evidence="1 2">30510</strain>
    </source>
</reference>